<accession>A0A814JGI4</accession>
<evidence type="ECO:0000313" key="1">
    <source>
        <dbReference type="EMBL" id="CAF1038003.1"/>
    </source>
</evidence>
<protein>
    <recommendedName>
        <fullName evidence="4">Mono(ADP-ribosyl)transferase</fullName>
    </recommendedName>
</protein>
<dbReference type="Proteomes" id="UP000663855">
    <property type="component" value="Unassembled WGS sequence"/>
</dbReference>
<dbReference type="Gene3D" id="3.90.176.10">
    <property type="entry name" value="Toxin ADP-ribosyltransferase, Chain A, domain 1"/>
    <property type="match status" value="1"/>
</dbReference>
<proteinExistence type="predicted"/>
<dbReference type="Proteomes" id="UP000681967">
    <property type="component" value="Unassembled WGS sequence"/>
</dbReference>
<dbReference type="EMBL" id="CAJNOV010000769">
    <property type="protein sequence ID" value="CAF1038003.1"/>
    <property type="molecule type" value="Genomic_DNA"/>
</dbReference>
<dbReference type="PROSITE" id="PS51996">
    <property type="entry name" value="TR_MART"/>
    <property type="match status" value="1"/>
</dbReference>
<reference evidence="1" key="1">
    <citation type="submission" date="2021-02" db="EMBL/GenBank/DDBJ databases">
        <authorList>
            <person name="Nowell W R."/>
        </authorList>
    </citation>
    <scope>NUCLEOTIDE SEQUENCE</scope>
</reference>
<feature type="non-terminal residue" evidence="1">
    <location>
        <position position="1"/>
    </location>
</feature>
<dbReference type="AlphaFoldDB" id="A0A814JGI4"/>
<dbReference type="EMBL" id="CAJOBH010096966">
    <property type="protein sequence ID" value="CAF4594444.1"/>
    <property type="molecule type" value="Genomic_DNA"/>
</dbReference>
<gene>
    <name evidence="2" type="ORF">BYL167_LOCUS39854</name>
    <name evidence="1" type="ORF">CJN711_LOCUS4131</name>
</gene>
<evidence type="ECO:0000313" key="2">
    <source>
        <dbReference type="EMBL" id="CAF4594444.1"/>
    </source>
</evidence>
<name>A0A814JGI4_9BILA</name>
<dbReference type="SUPFAM" id="SSF56399">
    <property type="entry name" value="ADP-ribosylation"/>
    <property type="match status" value="1"/>
</dbReference>
<evidence type="ECO:0000313" key="3">
    <source>
        <dbReference type="Proteomes" id="UP000663855"/>
    </source>
</evidence>
<comment type="caution">
    <text evidence="1">The sequence shown here is derived from an EMBL/GenBank/DDBJ whole genome shotgun (WGS) entry which is preliminary data.</text>
</comment>
<organism evidence="1 3">
    <name type="scientific">Rotaria magnacalcarata</name>
    <dbReference type="NCBI Taxonomy" id="392030"/>
    <lineage>
        <taxon>Eukaryota</taxon>
        <taxon>Metazoa</taxon>
        <taxon>Spiralia</taxon>
        <taxon>Gnathifera</taxon>
        <taxon>Rotifera</taxon>
        <taxon>Eurotatoria</taxon>
        <taxon>Bdelloidea</taxon>
        <taxon>Philodinida</taxon>
        <taxon>Philodinidae</taxon>
        <taxon>Rotaria</taxon>
    </lineage>
</organism>
<evidence type="ECO:0008006" key="4">
    <source>
        <dbReference type="Google" id="ProtNLM"/>
    </source>
</evidence>
<sequence>HTTTSSNTAQPDRNPVKNCLVICVDENINEKQEDWQKLLAQVQDVISDIRFFTERDECITFINAMSVERIFLITTGDLGKISIHEIDDMPKKDVFYIFCYDKTRPEVWTKQSSQIRRLFTAIDKNCKSLTDIIHQCNCDPIPMNSVSKEVITAVASGERNLDQLEPSFMYSMLFKEIILELEEDDSKAMADFVAYCRQQQKASESDLEILQSKYLQKSSIWLYTADIFLYKMLNKALGTLDMEGMFKMGFFIRKLHRELDSLYREQSDLFMAPLTVYRGKGVCQEKFENLRQAQGGLFCFNTFLSTSRSISVGKLYVGCSPRESDDIVGILFVITIDPHSVSASTSPFAYIGDTDGFEEEEEILLTMNTVFKVGEIKKIDNADRQWEVHLAMTDDKDPQLAALTRHIKEQIKGTPMLRSEGNNSDRIIKF</sequence>